<name>A0A5N0UQN1_9PSEU</name>
<gene>
    <name evidence="2" type="ORF">FPZ12_034055</name>
</gene>
<accession>A0A5N0UQN1</accession>
<protein>
    <submittedName>
        <fullName evidence="2">Uncharacterized protein</fullName>
    </submittedName>
</protein>
<evidence type="ECO:0000256" key="1">
    <source>
        <dbReference type="SAM" id="Phobius"/>
    </source>
</evidence>
<sequence>MLKAPQRPADEPTVRLRLPASLTAPSEPVFVDSSGRRLLWLRLALFGVAIACVVFVVALVLSVTAGGVSPSVAASIPTTASK</sequence>
<dbReference type="Proteomes" id="UP000319769">
    <property type="component" value="Unassembled WGS sequence"/>
</dbReference>
<organism evidence="2 3">
    <name type="scientific">Amycolatopsis acidicola</name>
    <dbReference type="NCBI Taxonomy" id="2596893"/>
    <lineage>
        <taxon>Bacteria</taxon>
        <taxon>Bacillati</taxon>
        <taxon>Actinomycetota</taxon>
        <taxon>Actinomycetes</taxon>
        <taxon>Pseudonocardiales</taxon>
        <taxon>Pseudonocardiaceae</taxon>
        <taxon>Amycolatopsis</taxon>
    </lineage>
</organism>
<keyword evidence="1" id="KW-0472">Membrane</keyword>
<dbReference type="EMBL" id="VMNW02000074">
    <property type="protein sequence ID" value="KAA9153606.1"/>
    <property type="molecule type" value="Genomic_DNA"/>
</dbReference>
<dbReference type="RefSeq" id="WP_144750138.1">
    <property type="nucleotide sequence ID" value="NZ_VMNW02000074.1"/>
</dbReference>
<reference evidence="2" key="1">
    <citation type="submission" date="2019-09" db="EMBL/GenBank/DDBJ databases">
        <authorList>
            <person name="Teo W.F.A."/>
            <person name="Duangmal K."/>
        </authorList>
    </citation>
    <scope>NUCLEOTIDE SEQUENCE [LARGE SCALE GENOMIC DNA]</scope>
    <source>
        <strain evidence="2">K81G1</strain>
    </source>
</reference>
<keyword evidence="3" id="KW-1185">Reference proteome</keyword>
<keyword evidence="1" id="KW-1133">Transmembrane helix</keyword>
<comment type="caution">
    <text evidence="2">The sequence shown here is derived from an EMBL/GenBank/DDBJ whole genome shotgun (WGS) entry which is preliminary data.</text>
</comment>
<dbReference type="AlphaFoldDB" id="A0A5N0UQN1"/>
<feature type="transmembrane region" description="Helical" evidence="1">
    <location>
        <begin position="39"/>
        <end position="61"/>
    </location>
</feature>
<keyword evidence="1" id="KW-0812">Transmembrane</keyword>
<evidence type="ECO:0000313" key="2">
    <source>
        <dbReference type="EMBL" id="KAA9153606.1"/>
    </source>
</evidence>
<evidence type="ECO:0000313" key="3">
    <source>
        <dbReference type="Proteomes" id="UP000319769"/>
    </source>
</evidence>
<proteinExistence type="predicted"/>